<dbReference type="InterPro" id="IPR052894">
    <property type="entry name" value="AsmA-related"/>
</dbReference>
<dbReference type="InterPro" id="IPR007844">
    <property type="entry name" value="AsmA"/>
</dbReference>
<feature type="domain" description="AsmA" evidence="2">
    <location>
        <begin position="18"/>
        <end position="498"/>
    </location>
</feature>
<feature type="transmembrane region" description="Helical" evidence="1">
    <location>
        <begin position="15"/>
        <end position="34"/>
    </location>
</feature>
<feature type="domain" description="AsmA" evidence="2">
    <location>
        <begin position="597"/>
        <end position="866"/>
    </location>
</feature>
<gene>
    <name evidence="3" type="ORF">C7959_11554</name>
</gene>
<name>A0A4R8H099_9FIRM</name>
<keyword evidence="4" id="KW-1185">Reference proteome</keyword>
<dbReference type="AlphaFoldDB" id="A0A4R8H099"/>
<dbReference type="PANTHER" id="PTHR30441:SF8">
    <property type="entry name" value="DUF748 DOMAIN-CONTAINING PROTEIN"/>
    <property type="match status" value="1"/>
</dbReference>
<keyword evidence="1" id="KW-0472">Membrane</keyword>
<dbReference type="RefSeq" id="WP_134117017.1">
    <property type="nucleotide sequence ID" value="NZ_SOEG01000015.1"/>
</dbReference>
<sequence length="989" mass="111510">MKSELEKDKLSLKKISFYLCIIIFIMLLTGVFYLKSYFDSDKLASLVIPKLEESLSRKVKIRDIKLKFIGGIGVKVDGLIISKSLDFEEGNLAELDSLNLDFALLPLLNKELKIKDLTLVRPIIYLEKDRVSKTNHNSNSNISKSNSKKGVNPVFNLDKLEIVNAQIKYIDRQKGSVIELGNFSSELNISLDQDNKLSTAGKSTIGRLSINNSSQKDSNIEDLNLSLKHDFIYNLANKKVEVRRFDLGLDQLDLKSQFNLTLGKNQLKIGDFKAKAGDSSLNFDADLRETENPSLGIDLNSDIYLEDLLAKLPIEFSKNLSGNIKADLSLKNIRINQIKDNLQNMKLSGNISLDKFNLDDKLAIKDISARVQISEQEIKSDDLKLAIAKDIVNAKIKINKWKELLADILNQREEVSGSINLDLAAEGLNLDKILGKKKANKAKVDPSKAEEKKVYLPKLNLYSKVNIDSLEYQEDEYEDIMATIELEDSIVNLEELSLSQGDSNLFTSGTVDYSQFSLTNDFKSIDFDLNVNSDINLAKIRRNLLKVVPKLKRYDFSGRLNSDLSAEFLLSDIMEDPLSNLEKINIYGDIAVSGNNIELPQMENTIKSLKGKFKFNKESLEVRDFNFNLSKSDLSAKVSIGDWRDTLLVLLKKKEATNSKAVIELNSKLISIDELLSLLFNSSQRVKKKEKDNGEVKKSAPKIPIIIQADIDALRYSSLVVSNINTKGRLSNELLEVDKLNLGINGGSITAKGQLDFRPNKPQYQGDLKIDQIEINQILSLFTNFNNKLYGKTNLTTKFGGRGFSLEDILNSLTLQGTALIKDGELKGWGLVNKLNNSFNLFDEESLAFKDLQGNIDLRDGRLYLDDFSADTKRGDIKLVGSSTLAGKVDYQLDYLLSDKESKELNLNHKELFYAPDTTRVELNLKIKGSVLKPQVRWDKGDIEKKIKEKAKDKVEEKTKEEIDKAKDKIKKELEDKKDDLKDIFKGLF</sequence>
<proteinExistence type="predicted"/>
<dbReference type="GO" id="GO:0090313">
    <property type="term" value="P:regulation of protein targeting to membrane"/>
    <property type="evidence" value="ECO:0007669"/>
    <property type="project" value="TreeGrafter"/>
</dbReference>
<evidence type="ECO:0000313" key="3">
    <source>
        <dbReference type="EMBL" id="TDX51178.1"/>
    </source>
</evidence>
<dbReference type="EMBL" id="SOEG01000015">
    <property type="protein sequence ID" value="TDX51178.1"/>
    <property type="molecule type" value="Genomic_DNA"/>
</dbReference>
<protein>
    <submittedName>
        <fullName evidence="3">Uncharacterized protein involved in outer membrane biogenesis</fullName>
    </submittedName>
</protein>
<accession>A0A4R8H099</accession>
<organism evidence="3 4">
    <name type="scientific">Orenia marismortui</name>
    <dbReference type="NCBI Taxonomy" id="46469"/>
    <lineage>
        <taxon>Bacteria</taxon>
        <taxon>Bacillati</taxon>
        <taxon>Bacillota</taxon>
        <taxon>Clostridia</taxon>
        <taxon>Halanaerobiales</taxon>
        <taxon>Halobacteroidaceae</taxon>
        <taxon>Orenia</taxon>
    </lineage>
</organism>
<dbReference type="STRING" id="926561.GCA_000379025_02866"/>
<evidence type="ECO:0000256" key="1">
    <source>
        <dbReference type="SAM" id="Phobius"/>
    </source>
</evidence>
<reference evidence="3 4" key="1">
    <citation type="submission" date="2019-03" db="EMBL/GenBank/DDBJ databases">
        <title>Subsurface microbial communities from deep shales in Ohio and West Virginia, USA.</title>
        <authorList>
            <person name="Wrighton K."/>
        </authorList>
    </citation>
    <scope>NUCLEOTIDE SEQUENCE [LARGE SCALE GENOMIC DNA]</scope>
    <source>
        <strain evidence="3 4">MSL 6dP</strain>
    </source>
</reference>
<evidence type="ECO:0000313" key="4">
    <source>
        <dbReference type="Proteomes" id="UP000295832"/>
    </source>
</evidence>
<dbReference type="Proteomes" id="UP000295832">
    <property type="component" value="Unassembled WGS sequence"/>
</dbReference>
<dbReference type="PANTHER" id="PTHR30441">
    <property type="entry name" value="DUF748 DOMAIN-CONTAINING PROTEIN"/>
    <property type="match status" value="1"/>
</dbReference>
<keyword evidence="1" id="KW-0812">Transmembrane</keyword>
<comment type="caution">
    <text evidence="3">The sequence shown here is derived from an EMBL/GenBank/DDBJ whole genome shotgun (WGS) entry which is preliminary data.</text>
</comment>
<keyword evidence="1" id="KW-1133">Transmembrane helix</keyword>
<dbReference type="Pfam" id="PF05170">
    <property type="entry name" value="AsmA"/>
    <property type="match status" value="2"/>
</dbReference>
<dbReference type="GO" id="GO:0005886">
    <property type="term" value="C:plasma membrane"/>
    <property type="evidence" value="ECO:0007669"/>
    <property type="project" value="TreeGrafter"/>
</dbReference>
<evidence type="ECO:0000259" key="2">
    <source>
        <dbReference type="Pfam" id="PF05170"/>
    </source>
</evidence>